<dbReference type="Proteomes" id="UP000309038">
    <property type="component" value="Unassembled WGS sequence"/>
</dbReference>
<dbReference type="EMBL" id="SGPJ01000064">
    <property type="protein sequence ID" value="THG99921.1"/>
    <property type="molecule type" value="Genomic_DNA"/>
</dbReference>
<dbReference type="AlphaFoldDB" id="A0A4S4KN09"/>
<accession>A0A4S4KN09</accession>
<organism evidence="1 2">
    <name type="scientific">Hermanssonia centrifuga</name>
    <dbReference type="NCBI Taxonomy" id="98765"/>
    <lineage>
        <taxon>Eukaryota</taxon>
        <taxon>Fungi</taxon>
        <taxon>Dikarya</taxon>
        <taxon>Basidiomycota</taxon>
        <taxon>Agaricomycotina</taxon>
        <taxon>Agaricomycetes</taxon>
        <taxon>Polyporales</taxon>
        <taxon>Meruliaceae</taxon>
        <taxon>Hermanssonia</taxon>
    </lineage>
</organism>
<protein>
    <submittedName>
        <fullName evidence="1">Uncharacterized protein</fullName>
    </submittedName>
</protein>
<evidence type="ECO:0000313" key="2">
    <source>
        <dbReference type="Proteomes" id="UP000309038"/>
    </source>
</evidence>
<proteinExistence type="predicted"/>
<comment type="caution">
    <text evidence="1">The sequence shown here is derived from an EMBL/GenBank/DDBJ whole genome shotgun (WGS) entry which is preliminary data.</text>
</comment>
<name>A0A4S4KN09_9APHY</name>
<evidence type="ECO:0000313" key="1">
    <source>
        <dbReference type="EMBL" id="THG99921.1"/>
    </source>
</evidence>
<reference evidence="1 2" key="1">
    <citation type="submission" date="2019-02" db="EMBL/GenBank/DDBJ databases">
        <title>Genome sequencing of the rare red list fungi Phlebia centrifuga.</title>
        <authorList>
            <person name="Buettner E."/>
            <person name="Kellner H."/>
        </authorList>
    </citation>
    <scope>NUCLEOTIDE SEQUENCE [LARGE SCALE GENOMIC DNA]</scope>
    <source>
        <strain evidence="1 2">DSM 108282</strain>
    </source>
</reference>
<keyword evidence="2" id="KW-1185">Reference proteome</keyword>
<gene>
    <name evidence="1" type="ORF">EW026_g2499</name>
</gene>
<sequence>MNRLGHFYMLTRQTTSTIMERILSSAWAFYQVTLELDCPADYRMLTYMSAEDQYLMFCKKNLALIQYAKNLSRGFASLSTHMSGERNMVTF</sequence>